<keyword evidence="2" id="KW-1185">Reference proteome</keyword>
<organism evidence="1 2">
    <name type="scientific">Psilocybe cubensis</name>
    <name type="common">Psychedelic mushroom</name>
    <name type="synonym">Stropharia cubensis</name>
    <dbReference type="NCBI Taxonomy" id="181762"/>
    <lineage>
        <taxon>Eukaryota</taxon>
        <taxon>Fungi</taxon>
        <taxon>Dikarya</taxon>
        <taxon>Basidiomycota</taxon>
        <taxon>Agaricomycotina</taxon>
        <taxon>Agaricomycetes</taxon>
        <taxon>Agaricomycetidae</taxon>
        <taxon>Agaricales</taxon>
        <taxon>Agaricineae</taxon>
        <taxon>Strophariaceae</taxon>
        <taxon>Psilocybe</taxon>
    </lineage>
</organism>
<dbReference type="EMBL" id="JAFIQS020000003">
    <property type="protein sequence ID" value="KAH9484471.1"/>
    <property type="molecule type" value="Genomic_DNA"/>
</dbReference>
<name>A0ACB8H9D4_PSICU</name>
<comment type="caution">
    <text evidence="1">The sequence shown here is derived from an EMBL/GenBank/DDBJ whole genome shotgun (WGS) entry which is preliminary data.</text>
</comment>
<proteinExistence type="predicted"/>
<dbReference type="Proteomes" id="UP000664032">
    <property type="component" value="Unassembled WGS sequence"/>
</dbReference>
<gene>
    <name evidence="1" type="ORF">JR316_0003953</name>
</gene>
<reference evidence="1" key="1">
    <citation type="submission" date="2021-10" db="EMBL/GenBank/DDBJ databases">
        <title>Psilocybe cubensis genome.</title>
        <authorList>
            <person name="Mckernan K.J."/>
            <person name="Crawford S."/>
            <person name="Trippe A."/>
            <person name="Kane L.T."/>
            <person name="Mclaughlin S."/>
        </authorList>
    </citation>
    <scope>NUCLEOTIDE SEQUENCE</scope>
    <source>
        <strain evidence="1">MGC-MH-2018</strain>
    </source>
</reference>
<accession>A0ACB8H9D4</accession>
<evidence type="ECO:0000313" key="2">
    <source>
        <dbReference type="Proteomes" id="UP000664032"/>
    </source>
</evidence>
<sequence length="273" mass="29802">MSLNVLAIGASRNIGYYSCIRFLDAGATVTFLLRSPKAFDNDEVIQKYFKSGKACLVKGDALVEDDVKNAWSEATKFGNVGLLLCTVGGTPSLSLTKGFIIKPANLVTQALMNALVTMPKTEPQPRVITISSIGLTKSSHAAVPVLMKPLYGHFLEVPHKDKLGSERVLFHCAGWEWNAKDDGEPSDEIMGANWKQREGLPAPGSLKSALVIRPALLTDGECEAENPKKKGYRASDEEITGYTVSRKDVAHFIADAVLNKWSQYENKVINIAY</sequence>
<protein>
    <submittedName>
        <fullName evidence="1">Reductase pytE</fullName>
    </submittedName>
</protein>
<evidence type="ECO:0000313" key="1">
    <source>
        <dbReference type="EMBL" id="KAH9484471.1"/>
    </source>
</evidence>